<reference evidence="1" key="1">
    <citation type="submission" date="2012-05" db="EMBL/GenBank/DDBJ databases">
        <authorList>
            <person name="Krishnakumar V."/>
            <person name="Cheung F."/>
            <person name="Xiao Y."/>
            <person name="Chan A."/>
            <person name="Moskal W.A."/>
            <person name="Town C.D."/>
        </authorList>
    </citation>
    <scope>NUCLEOTIDE SEQUENCE</scope>
</reference>
<evidence type="ECO:0000313" key="1">
    <source>
        <dbReference type="EMBL" id="AFK48177.1"/>
    </source>
</evidence>
<proteinExistence type="evidence at transcript level"/>
<name>I3T6N5_MEDTR</name>
<accession>I3T6N5</accession>
<dbReference type="EMBL" id="BT148383">
    <property type="protein sequence ID" value="AFK48177.1"/>
    <property type="molecule type" value="mRNA"/>
</dbReference>
<protein>
    <submittedName>
        <fullName evidence="1">Uncharacterized protein</fullName>
    </submittedName>
</protein>
<sequence length="126" mass="13768">MLTQTTILCAADLISNGKSSLGTNHPRGPQDLPYANTNKKITITRNALMPFESSLPCPNSTAKTTAVIIMQHIISKPASRKNFLLPNLSTKNIEMTVATRRAPLVIKDEKRAALDPNPKLWEMTGA</sequence>
<organism evidence="1">
    <name type="scientific">Medicago truncatula</name>
    <name type="common">Barrel medic</name>
    <name type="synonym">Medicago tribuloides</name>
    <dbReference type="NCBI Taxonomy" id="3880"/>
    <lineage>
        <taxon>Eukaryota</taxon>
        <taxon>Viridiplantae</taxon>
        <taxon>Streptophyta</taxon>
        <taxon>Embryophyta</taxon>
        <taxon>Tracheophyta</taxon>
        <taxon>Spermatophyta</taxon>
        <taxon>Magnoliopsida</taxon>
        <taxon>eudicotyledons</taxon>
        <taxon>Gunneridae</taxon>
        <taxon>Pentapetalae</taxon>
        <taxon>rosids</taxon>
        <taxon>fabids</taxon>
        <taxon>Fabales</taxon>
        <taxon>Fabaceae</taxon>
        <taxon>Papilionoideae</taxon>
        <taxon>50 kb inversion clade</taxon>
        <taxon>NPAAA clade</taxon>
        <taxon>Hologalegina</taxon>
        <taxon>IRL clade</taxon>
        <taxon>Trifolieae</taxon>
        <taxon>Medicago</taxon>
    </lineage>
</organism>
<dbReference type="AlphaFoldDB" id="I3T6N5"/>